<name>A0AAD7HZB0_9AGAR</name>
<keyword evidence="2" id="KW-1185">Reference proteome</keyword>
<dbReference type="Proteomes" id="UP001215598">
    <property type="component" value="Unassembled WGS sequence"/>
</dbReference>
<evidence type="ECO:0000313" key="1">
    <source>
        <dbReference type="EMBL" id="KAJ7730777.1"/>
    </source>
</evidence>
<proteinExistence type="predicted"/>
<dbReference type="EMBL" id="JARKIB010000157">
    <property type="protein sequence ID" value="KAJ7730777.1"/>
    <property type="molecule type" value="Genomic_DNA"/>
</dbReference>
<accession>A0AAD7HZB0</accession>
<organism evidence="1 2">
    <name type="scientific">Mycena metata</name>
    <dbReference type="NCBI Taxonomy" id="1033252"/>
    <lineage>
        <taxon>Eukaryota</taxon>
        <taxon>Fungi</taxon>
        <taxon>Dikarya</taxon>
        <taxon>Basidiomycota</taxon>
        <taxon>Agaricomycotina</taxon>
        <taxon>Agaricomycetes</taxon>
        <taxon>Agaricomycetidae</taxon>
        <taxon>Agaricales</taxon>
        <taxon>Marasmiineae</taxon>
        <taxon>Mycenaceae</taxon>
        <taxon>Mycena</taxon>
    </lineage>
</organism>
<dbReference type="AlphaFoldDB" id="A0AAD7HZB0"/>
<comment type="caution">
    <text evidence="1">The sequence shown here is derived from an EMBL/GenBank/DDBJ whole genome shotgun (WGS) entry which is preliminary data.</text>
</comment>
<evidence type="ECO:0008006" key="3">
    <source>
        <dbReference type="Google" id="ProtNLM"/>
    </source>
</evidence>
<protein>
    <recommendedName>
        <fullName evidence="3">F-box domain-containing protein</fullName>
    </recommendedName>
</protein>
<sequence>MPLVQAAIQIATQVTWLAVGMGHLPFELLQMIFGFCLGDFWSNIDRKLYAIRRRALTQVCGTWRAVMSQSPRLWNSFDSNLNSNCDLIASELACCWNVPLFIRISLGRKGLLSVPELLGAFRQAMPRAQRLTFVVDTPYNNTLTRTIRNIPLPETLELSIRDVCGAFVSPNPVVLSRTLSKNKLEILRVQRTWILWNTLPPCASLRILVISNVNDYFPDWEDWQALSSSSPNIERMALLEIGCTNVPAIERDEALHFPSLIDLRLHFGLDGDTLSDLVNTFKTPRLRKVSIEAHNIERLRRLRSGGISGAVHLRLSIKEMFLSFSHDLFSFLPALSSLYIQRIEGFVLDALSPKRGEAILCSKLTLVYIERVAPIVVRGFLSSRASAGAKIATIACSPGFTTDWGHPDLEWIRTQVKLRERLIYREPDWLDGMGRV</sequence>
<evidence type="ECO:0000313" key="2">
    <source>
        <dbReference type="Proteomes" id="UP001215598"/>
    </source>
</evidence>
<reference evidence="1" key="1">
    <citation type="submission" date="2023-03" db="EMBL/GenBank/DDBJ databases">
        <title>Massive genome expansion in bonnet fungi (Mycena s.s.) driven by repeated elements and novel gene families across ecological guilds.</title>
        <authorList>
            <consortium name="Lawrence Berkeley National Laboratory"/>
            <person name="Harder C.B."/>
            <person name="Miyauchi S."/>
            <person name="Viragh M."/>
            <person name="Kuo A."/>
            <person name="Thoen E."/>
            <person name="Andreopoulos B."/>
            <person name="Lu D."/>
            <person name="Skrede I."/>
            <person name="Drula E."/>
            <person name="Henrissat B."/>
            <person name="Morin E."/>
            <person name="Kohler A."/>
            <person name="Barry K."/>
            <person name="LaButti K."/>
            <person name="Morin E."/>
            <person name="Salamov A."/>
            <person name="Lipzen A."/>
            <person name="Mereny Z."/>
            <person name="Hegedus B."/>
            <person name="Baldrian P."/>
            <person name="Stursova M."/>
            <person name="Weitz H."/>
            <person name="Taylor A."/>
            <person name="Grigoriev I.V."/>
            <person name="Nagy L.G."/>
            <person name="Martin F."/>
            <person name="Kauserud H."/>
        </authorList>
    </citation>
    <scope>NUCLEOTIDE SEQUENCE</scope>
    <source>
        <strain evidence="1">CBHHK182m</strain>
    </source>
</reference>
<gene>
    <name evidence="1" type="ORF">B0H16DRAFT_1733629</name>
</gene>